<dbReference type="EMBL" id="JABWGN010000001">
    <property type="protein sequence ID" value="NUW29825.1"/>
    <property type="molecule type" value="Genomic_DNA"/>
</dbReference>
<sequence length="113" mass="12895">MESLTSRQAHPSDKVPVEINRMSIFVPRNTTSVYLAQAYINAMKPEEVSGAILTTDLMFAWTWLIEGLDDDGWGEVVVFDVAIKTFPRWHRNLGRIDGPTKYPNPLQYTRVDP</sequence>
<name>A0A7Y6M0X3_9ACTN</name>
<accession>A0A7Y6M0X3</accession>
<dbReference type="AlphaFoldDB" id="A0A7Y6M0X3"/>
<evidence type="ECO:0000313" key="2">
    <source>
        <dbReference type="Proteomes" id="UP000586042"/>
    </source>
</evidence>
<comment type="caution">
    <text evidence="1">The sequence shown here is derived from an EMBL/GenBank/DDBJ whole genome shotgun (WGS) entry which is preliminary data.</text>
</comment>
<gene>
    <name evidence="1" type="ORF">HTZ77_00035</name>
</gene>
<protein>
    <submittedName>
        <fullName evidence="1">Uncharacterized protein</fullName>
    </submittedName>
</protein>
<organism evidence="1 2">
    <name type="scientific">Nonomuraea montanisoli</name>
    <dbReference type="NCBI Taxonomy" id="2741721"/>
    <lineage>
        <taxon>Bacteria</taxon>
        <taxon>Bacillati</taxon>
        <taxon>Actinomycetota</taxon>
        <taxon>Actinomycetes</taxon>
        <taxon>Streptosporangiales</taxon>
        <taxon>Streptosporangiaceae</taxon>
        <taxon>Nonomuraea</taxon>
    </lineage>
</organism>
<reference evidence="1 2" key="1">
    <citation type="submission" date="2020-06" db="EMBL/GenBank/DDBJ databases">
        <title>Nonomuraea sp. SMC257, a novel actinomycete isolated from soil.</title>
        <authorList>
            <person name="Chanama M."/>
        </authorList>
    </citation>
    <scope>NUCLEOTIDE SEQUENCE [LARGE SCALE GENOMIC DNA]</scope>
    <source>
        <strain evidence="1 2">SMC257</strain>
    </source>
</reference>
<keyword evidence="2" id="KW-1185">Reference proteome</keyword>
<proteinExistence type="predicted"/>
<evidence type="ECO:0000313" key="1">
    <source>
        <dbReference type="EMBL" id="NUW29825.1"/>
    </source>
</evidence>
<dbReference type="RefSeq" id="WP_175587334.1">
    <property type="nucleotide sequence ID" value="NZ_JABWGN010000001.1"/>
</dbReference>
<dbReference type="Proteomes" id="UP000586042">
    <property type="component" value="Unassembled WGS sequence"/>
</dbReference>